<evidence type="ECO:0000259" key="17">
    <source>
        <dbReference type="PROSITE" id="PS51975"/>
    </source>
</evidence>
<dbReference type="GO" id="GO:0032299">
    <property type="term" value="C:ribonuclease H2 complex"/>
    <property type="evidence" value="ECO:0007669"/>
    <property type="project" value="TreeGrafter"/>
</dbReference>
<comment type="subcellular location">
    <subcellularLocation>
        <location evidence="4 14">Cytoplasm</location>
    </subcellularLocation>
</comment>
<evidence type="ECO:0000256" key="15">
    <source>
        <dbReference type="PROSITE-ProRule" id="PRU01319"/>
    </source>
</evidence>
<dbReference type="InterPro" id="IPR012337">
    <property type="entry name" value="RNaseH-like_sf"/>
</dbReference>
<protein>
    <recommendedName>
        <fullName evidence="7 14">Ribonuclease HII</fullName>
        <shortName evidence="14">RNase HII</shortName>
        <ecNumber evidence="6 14">3.1.26.4</ecNumber>
    </recommendedName>
</protein>
<evidence type="ECO:0000256" key="14">
    <source>
        <dbReference type="HAMAP-Rule" id="MF_00052"/>
    </source>
</evidence>
<organism evidence="18 19">
    <name type="scientific">Parvularcula maris</name>
    <dbReference type="NCBI Taxonomy" id="2965077"/>
    <lineage>
        <taxon>Bacteria</taxon>
        <taxon>Pseudomonadati</taxon>
        <taxon>Pseudomonadota</taxon>
        <taxon>Alphaproteobacteria</taxon>
        <taxon>Parvularculales</taxon>
        <taxon>Parvularculaceae</taxon>
        <taxon>Parvularcula</taxon>
    </lineage>
</organism>
<evidence type="ECO:0000256" key="4">
    <source>
        <dbReference type="ARBA" id="ARBA00004496"/>
    </source>
</evidence>
<sequence>MHTAPCPAYEAEIARNRPVLGIDEVGRGPLAGPVVAAAAFFPSGFPEGLNDSKKLTEKRRETLLPEVLATAVIGVGGVSARLIDEIGIGPATLLAMHRAAEAALAQAALPKDTLALIDGNRPPKDFPLPVQTEVKADGSCPSVAGASIVAKVLRDRAMARLAVRHDAYGWHTNKGYGSKAHQEAILTAGVTAHHRRSFLTKLLG</sequence>
<keyword evidence="8 14" id="KW-0963">Cytoplasm</keyword>
<evidence type="ECO:0000256" key="2">
    <source>
        <dbReference type="ARBA" id="ARBA00001946"/>
    </source>
</evidence>
<evidence type="ECO:0000256" key="13">
    <source>
        <dbReference type="ARBA" id="ARBA00023211"/>
    </source>
</evidence>
<comment type="catalytic activity">
    <reaction evidence="1 14 15 16">
        <text>Endonucleolytic cleavage to 5'-phosphomonoester.</text>
        <dbReference type="EC" id="3.1.26.4"/>
    </reaction>
</comment>
<evidence type="ECO:0000313" key="19">
    <source>
        <dbReference type="Proteomes" id="UP001142610"/>
    </source>
</evidence>
<evidence type="ECO:0000313" key="18">
    <source>
        <dbReference type="EMBL" id="MCQ8185615.1"/>
    </source>
</evidence>
<dbReference type="InterPro" id="IPR036397">
    <property type="entry name" value="RNaseH_sf"/>
</dbReference>
<evidence type="ECO:0000256" key="7">
    <source>
        <dbReference type="ARBA" id="ARBA00019179"/>
    </source>
</evidence>
<keyword evidence="12 14" id="KW-0378">Hydrolase</keyword>
<dbReference type="EMBL" id="JANIBC010000006">
    <property type="protein sequence ID" value="MCQ8185615.1"/>
    <property type="molecule type" value="Genomic_DNA"/>
</dbReference>
<keyword evidence="9 14" id="KW-0540">Nuclease</keyword>
<dbReference type="GO" id="GO:0030145">
    <property type="term" value="F:manganese ion binding"/>
    <property type="evidence" value="ECO:0007669"/>
    <property type="project" value="UniProtKB-UniRule"/>
</dbReference>
<dbReference type="PANTHER" id="PTHR10954">
    <property type="entry name" value="RIBONUCLEASE H2 SUBUNIT A"/>
    <property type="match status" value="1"/>
</dbReference>
<dbReference type="GO" id="GO:0005737">
    <property type="term" value="C:cytoplasm"/>
    <property type="evidence" value="ECO:0007669"/>
    <property type="project" value="UniProtKB-SubCell"/>
</dbReference>
<dbReference type="InterPro" id="IPR001352">
    <property type="entry name" value="RNase_HII/HIII"/>
</dbReference>
<dbReference type="Proteomes" id="UP001142610">
    <property type="component" value="Unassembled WGS sequence"/>
</dbReference>
<dbReference type="Pfam" id="PF01351">
    <property type="entry name" value="RNase_HII"/>
    <property type="match status" value="1"/>
</dbReference>
<evidence type="ECO:0000256" key="11">
    <source>
        <dbReference type="ARBA" id="ARBA00022759"/>
    </source>
</evidence>
<evidence type="ECO:0000256" key="6">
    <source>
        <dbReference type="ARBA" id="ARBA00012180"/>
    </source>
</evidence>
<comment type="cofactor">
    <cofactor evidence="2">
        <name>Mg(2+)</name>
        <dbReference type="ChEBI" id="CHEBI:18420"/>
    </cofactor>
</comment>
<dbReference type="CDD" id="cd07182">
    <property type="entry name" value="RNase_HII_bacteria_HII_like"/>
    <property type="match status" value="1"/>
</dbReference>
<evidence type="ECO:0000256" key="12">
    <source>
        <dbReference type="ARBA" id="ARBA00022801"/>
    </source>
</evidence>
<comment type="similarity">
    <text evidence="5 14 16">Belongs to the RNase HII family.</text>
</comment>
<evidence type="ECO:0000256" key="9">
    <source>
        <dbReference type="ARBA" id="ARBA00022722"/>
    </source>
</evidence>
<dbReference type="InterPro" id="IPR022898">
    <property type="entry name" value="RNase_HII"/>
</dbReference>
<comment type="function">
    <text evidence="3 14 16">Endonuclease that specifically degrades the RNA of RNA-DNA hybrids.</text>
</comment>
<dbReference type="GO" id="GO:0043137">
    <property type="term" value="P:DNA replication, removal of RNA primer"/>
    <property type="evidence" value="ECO:0007669"/>
    <property type="project" value="TreeGrafter"/>
</dbReference>
<dbReference type="GO" id="GO:0003723">
    <property type="term" value="F:RNA binding"/>
    <property type="evidence" value="ECO:0007669"/>
    <property type="project" value="UniProtKB-UniRule"/>
</dbReference>
<evidence type="ECO:0000256" key="10">
    <source>
        <dbReference type="ARBA" id="ARBA00022723"/>
    </source>
</evidence>
<dbReference type="NCBIfam" id="NF000595">
    <property type="entry name" value="PRK00015.1-3"/>
    <property type="match status" value="1"/>
</dbReference>
<feature type="binding site" evidence="14 15">
    <location>
        <position position="118"/>
    </location>
    <ligand>
        <name>a divalent metal cation</name>
        <dbReference type="ChEBI" id="CHEBI:60240"/>
    </ligand>
</feature>
<feature type="domain" description="RNase H type-2" evidence="17">
    <location>
        <begin position="17"/>
        <end position="204"/>
    </location>
</feature>
<dbReference type="GO" id="GO:0006298">
    <property type="term" value="P:mismatch repair"/>
    <property type="evidence" value="ECO:0007669"/>
    <property type="project" value="TreeGrafter"/>
</dbReference>
<comment type="cofactor">
    <cofactor evidence="14 15">
        <name>Mn(2+)</name>
        <dbReference type="ChEBI" id="CHEBI:29035"/>
    </cofactor>
    <cofactor evidence="14 15">
        <name>Mg(2+)</name>
        <dbReference type="ChEBI" id="CHEBI:18420"/>
    </cofactor>
    <text evidence="14 15">Manganese or magnesium. Binds 1 divalent metal ion per monomer in the absence of substrate. May bind a second metal ion after substrate binding.</text>
</comment>
<accession>A0A9X2L9J4</accession>
<dbReference type="RefSeq" id="WP_256619505.1">
    <property type="nucleotide sequence ID" value="NZ_JANIBC010000006.1"/>
</dbReference>
<feature type="binding site" evidence="14 15">
    <location>
        <position position="23"/>
    </location>
    <ligand>
        <name>a divalent metal cation</name>
        <dbReference type="ChEBI" id="CHEBI:60240"/>
    </ligand>
</feature>
<feature type="binding site" evidence="14 15">
    <location>
        <position position="24"/>
    </location>
    <ligand>
        <name>a divalent metal cation</name>
        <dbReference type="ChEBI" id="CHEBI:60240"/>
    </ligand>
</feature>
<keyword evidence="10 14" id="KW-0479">Metal-binding</keyword>
<dbReference type="PANTHER" id="PTHR10954:SF18">
    <property type="entry name" value="RIBONUCLEASE HII"/>
    <property type="match status" value="1"/>
</dbReference>
<evidence type="ECO:0000256" key="16">
    <source>
        <dbReference type="RuleBase" id="RU003515"/>
    </source>
</evidence>
<dbReference type="HAMAP" id="MF_00052_B">
    <property type="entry name" value="RNase_HII_B"/>
    <property type="match status" value="1"/>
</dbReference>
<dbReference type="PROSITE" id="PS51975">
    <property type="entry name" value="RNASE_H_2"/>
    <property type="match status" value="1"/>
</dbReference>
<name>A0A9X2L9J4_9PROT</name>
<comment type="caution">
    <text evidence="18">The sequence shown here is derived from an EMBL/GenBank/DDBJ whole genome shotgun (WGS) entry which is preliminary data.</text>
</comment>
<dbReference type="InterPro" id="IPR024567">
    <property type="entry name" value="RNase_HII/HIII_dom"/>
</dbReference>
<evidence type="ECO:0000256" key="1">
    <source>
        <dbReference type="ARBA" id="ARBA00000077"/>
    </source>
</evidence>
<dbReference type="GO" id="GO:0004523">
    <property type="term" value="F:RNA-DNA hybrid ribonuclease activity"/>
    <property type="evidence" value="ECO:0007669"/>
    <property type="project" value="UniProtKB-UniRule"/>
</dbReference>
<keyword evidence="13 14" id="KW-0464">Manganese</keyword>
<evidence type="ECO:0000256" key="5">
    <source>
        <dbReference type="ARBA" id="ARBA00007383"/>
    </source>
</evidence>
<proteinExistence type="inferred from homology"/>
<evidence type="ECO:0000256" key="3">
    <source>
        <dbReference type="ARBA" id="ARBA00004065"/>
    </source>
</evidence>
<gene>
    <name evidence="14" type="primary">rnhB</name>
    <name evidence="18" type="ORF">NOG11_09415</name>
</gene>
<dbReference type="SUPFAM" id="SSF53098">
    <property type="entry name" value="Ribonuclease H-like"/>
    <property type="match status" value="1"/>
</dbReference>
<keyword evidence="19" id="KW-1185">Reference proteome</keyword>
<evidence type="ECO:0000256" key="8">
    <source>
        <dbReference type="ARBA" id="ARBA00022490"/>
    </source>
</evidence>
<dbReference type="Gene3D" id="3.30.420.10">
    <property type="entry name" value="Ribonuclease H-like superfamily/Ribonuclease H"/>
    <property type="match status" value="1"/>
</dbReference>
<dbReference type="EC" id="3.1.26.4" evidence="6 14"/>
<reference evidence="18" key="1">
    <citation type="submission" date="2022-07" db="EMBL/GenBank/DDBJ databases">
        <title>Parvularcula maris sp. nov., an algicidal bacterium isolated from seawater.</title>
        <authorList>
            <person name="Li F."/>
        </authorList>
    </citation>
    <scope>NUCLEOTIDE SEQUENCE</scope>
    <source>
        <strain evidence="18">BGMRC 0090</strain>
    </source>
</reference>
<dbReference type="AlphaFoldDB" id="A0A9X2L9J4"/>
<keyword evidence="11 14" id="KW-0255">Endonuclease</keyword>